<sequence length="134" mass="15999">MNSKKFPDKRIDREITEQLIIYILANYEEKTQLTEKVLRNLVYYCDLNYHRLYGETITKSSRYKKTERRLLNPELSSVIHDLLKNKIIKRIFCTSPDGKLKSYYASAFPFCPSAFTDEQRRIIDETIRQHVSSR</sequence>
<accession>A0A0T5X9P5</accession>
<evidence type="ECO:0000313" key="1">
    <source>
        <dbReference type="EMBL" id="KRT35099.1"/>
    </source>
</evidence>
<gene>
    <name evidence="1" type="ORF">HMPREF1705_04362</name>
</gene>
<name>A0A0T5X9P5_9BACT</name>
<comment type="caution">
    <text evidence="1">The sequence shown here is derived from an EMBL/GenBank/DDBJ whole genome shotgun (WGS) entry which is preliminary data.</text>
</comment>
<keyword evidence="2" id="KW-1185">Reference proteome</keyword>
<protein>
    <recommendedName>
        <fullName evidence="3">DUF4065 domain-containing protein</fullName>
    </recommendedName>
</protein>
<organism evidence="1 2">
    <name type="scientific">Acetomicrobium hydrogeniformans ATCC BAA-1850</name>
    <dbReference type="NCBI Taxonomy" id="592015"/>
    <lineage>
        <taxon>Bacteria</taxon>
        <taxon>Thermotogati</taxon>
        <taxon>Synergistota</taxon>
        <taxon>Synergistia</taxon>
        <taxon>Synergistales</taxon>
        <taxon>Acetomicrobiaceae</taxon>
        <taxon>Acetomicrobium</taxon>
    </lineage>
</organism>
<dbReference type="RefSeq" id="WP_009202250.1">
    <property type="nucleotide sequence ID" value="NZ_ACJX03000001.1"/>
</dbReference>
<dbReference type="EMBL" id="ACJX03000001">
    <property type="protein sequence ID" value="KRT35099.1"/>
    <property type="molecule type" value="Genomic_DNA"/>
</dbReference>
<dbReference type="AlphaFoldDB" id="A0A0T5X9P5"/>
<reference evidence="2" key="1">
    <citation type="submission" date="2012-09" db="EMBL/GenBank/DDBJ databases">
        <authorList>
            <person name="Weinstock G."/>
            <person name="Sodergren E."/>
            <person name="Clifton S."/>
            <person name="Fulton L."/>
            <person name="Fulton B."/>
            <person name="Courtney L."/>
            <person name="Fronick C."/>
            <person name="Harrison M."/>
            <person name="Strong C."/>
            <person name="Farmer C."/>
            <person name="Delehaunty K."/>
            <person name="Markovic C."/>
            <person name="Hall O."/>
            <person name="Minx P."/>
            <person name="Tomlinson C."/>
            <person name="Mitreva M."/>
            <person name="Nelson J."/>
            <person name="Hou S."/>
            <person name="Wollam A."/>
            <person name="Pepin K.H."/>
            <person name="Johnson M."/>
            <person name="Bhonagiri V."/>
            <person name="Nash W.E."/>
            <person name="Suruliraj S."/>
            <person name="Warren W."/>
            <person name="Chinwalla A."/>
            <person name="Mardis E.R."/>
            <person name="Wilson R.K."/>
        </authorList>
    </citation>
    <scope>NUCLEOTIDE SEQUENCE [LARGE SCALE GENOMIC DNA]</scope>
    <source>
        <strain evidence="2">OS1</strain>
    </source>
</reference>
<evidence type="ECO:0000313" key="2">
    <source>
        <dbReference type="Proteomes" id="UP000005273"/>
    </source>
</evidence>
<dbReference type="STRING" id="592015.HMPREF1705_04362"/>
<proteinExistence type="predicted"/>
<dbReference type="Proteomes" id="UP000005273">
    <property type="component" value="Unassembled WGS sequence"/>
</dbReference>
<evidence type="ECO:0008006" key="3">
    <source>
        <dbReference type="Google" id="ProtNLM"/>
    </source>
</evidence>